<comment type="caution">
    <text evidence="1">The sequence shown here is derived from an EMBL/GenBank/DDBJ whole genome shotgun (WGS) entry which is preliminary data.</text>
</comment>
<name>A0ABD1N701_9FABA</name>
<gene>
    <name evidence="1" type="ORF">Fmac_005114</name>
</gene>
<dbReference type="Proteomes" id="UP001603857">
    <property type="component" value="Unassembled WGS sequence"/>
</dbReference>
<keyword evidence="2" id="KW-1185">Reference proteome</keyword>
<protein>
    <submittedName>
        <fullName evidence="1">Uncharacterized protein</fullName>
    </submittedName>
</protein>
<evidence type="ECO:0000313" key="1">
    <source>
        <dbReference type="EMBL" id="KAL2343829.1"/>
    </source>
</evidence>
<proteinExistence type="predicted"/>
<evidence type="ECO:0000313" key="2">
    <source>
        <dbReference type="Proteomes" id="UP001603857"/>
    </source>
</evidence>
<sequence length="59" mass="6832">MAPSSFRRHQPKGKKEKLINQCVSLCVFVWFSNQWESKEGERKGLGFVGIDFVAFRTLI</sequence>
<dbReference type="EMBL" id="JBGMDY010000002">
    <property type="protein sequence ID" value="KAL2343829.1"/>
    <property type="molecule type" value="Genomic_DNA"/>
</dbReference>
<accession>A0ABD1N701</accession>
<organism evidence="1 2">
    <name type="scientific">Flemingia macrophylla</name>
    <dbReference type="NCBI Taxonomy" id="520843"/>
    <lineage>
        <taxon>Eukaryota</taxon>
        <taxon>Viridiplantae</taxon>
        <taxon>Streptophyta</taxon>
        <taxon>Embryophyta</taxon>
        <taxon>Tracheophyta</taxon>
        <taxon>Spermatophyta</taxon>
        <taxon>Magnoliopsida</taxon>
        <taxon>eudicotyledons</taxon>
        <taxon>Gunneridae</taxon>
        <taxon>Pentapetalae</taxon>
        <taxon>rosids</taxon>
        <taxon>fabids</taxon>
        <taxon>Fabales</taxon>
        <taxon>Fabaceae</taxon>
        <taxon>Papilionoideae</taxon>
        <taxon>50 kb inversion clade</taxon>
        <taxon>NPAAA clade</taxon>
        <taxon>indigoferoid/millettioid clade</taxon>
        <taxon>Phaseoleae</taxon>
        <taxon>Flemingia</taxon>
    </lineage>
</organism>
<dbReference type="AlphaFoldDB" id="A0ABD1N701"/>
<reference evidence="1 2" key="1">
    <citation type="submission" date="2024-08" db="EMBL/GenBank/DDBJ databases">
        <title>Insights into the chromosomal genome structure of Flemingia macrophylla.</title>
        <authorList>
            <person name="Ding Y."/>
            <person name="Zhao Y."/>
            <person name="Bi W."/>
            <person name="Wu M."/>
            <person name="Zhao G."/>
            <person name="Gong Y."/>
            <person name="Li W."/>
            <person name="Zhang P."/>
        </authorList>
    </citation>
    <scope>NUCLEOTIDE SEQUENCE [LARGE SCALE GENOMIC DNA]</scope>
    <source>
        <strain evidence="1">DYQJB</strain>
        <tissue evidence="1">Leaf</tissue>
    </source>
</reference>